<dbReference type="OrthoDB" id="47375at2759"/>
<dbReference type="CDD" id="cd06532">
    <property type="entry name" value="Glyco_transf_25"/>
    <property type="match status" value="1"/>
</dbReference>
<evidence type="ECO:0000256" key="2">
    <source>
        <dbReference type="ARBA" id="ARBA00022676"/>
    </source>
</evidence>
<protein>
    <recommendedName>
        <fullName evidence="4">Glycosyl transferase family 25 domain-containing protein</fullName>
    </recommendedName>
</protein>
<sequence length="350" mass="40192">MDGRYFAVLALAAALHRSQGHWVDFWLDNRRVYGHFSAPLSPWAQLDFDVELSAHLLFRLQVDRAREHLRQRRPITWPLDDPLAASDLLALPSDVSYRDRLSLDEVYLINLPRRRDRLALMEYALHVYGIDARLVEAVDGGAMSSSLLRRLLNLTQLAGYRDPFTGRTMTRGEVGCLLSHYGVWSELVASASLQRVLVLEDDVDLVPGFRTHLISALAEADRLQPRWDLVYLGRRRMAPKSESESEWPQAEQPLRGAHLLLRPGYSYWTLAYLLSRRGAQKLLAAQPLQHMLPVDEFLSVMFDRHPNADWRRQFATRDLDVLAVDPVIVQPLFTRQDAEYHSDTEASDLF</sequence>
<evidence type="ECO:0000313" key="6">
    <source>
        <dbReference type="Proteomes" id="UP000784294"/>
    </source>
</evidence>
<evidence type="ECO:0000259" key="4">
    <source>
        <dbReference type="Pfam" id="PF01755"/>
    </source>
</evidence>
<dbReference type="GO" id="GO:0050211">
    <property type="term" value="F:procollagen galactosyltransferase activity"/>
    <property type="evidence" value="ECO:0007669"/>
    <property type="project" value="TreeGrafter"/>
</dbReference>
<accession>A0A448X610</accession>
<evidence type="ECO:0000256" key="1">
    <source>
        <dbReference type="ARBA" id="ARBA00006721"/>
    </source>
</evidence>
<dbReference type="Proteomes" id="UP000784294">
    <property type="component" value="Unassembled WGS sequence"/>
</dbReference>
<keyword evidence="3" id="KW-0808">Transferase</keyword>
<dbReference type="PANTHER" id="PTHR10730:SF53">
    <property type="entry name" value="GLYCOSYLTRANSFERASE 25 FAMILY MEMBER"/>
    <property type="match status" value="1"/>
</dbReference>
<dbReference type="AlphaFoldDB" id="A0A448X610"/>
<keyword evidence="2" id="KW-0328">Glycosyltransferase</keyword>
<name>A0A448X610_9PLAT</name>
<dbReference type="InterPro" id="IPR050757">
    <property type="entry name" value="Collagen_mod_GT25"/>
</dbReference>
<reference evidence="5" key="1">
    <citation type="submission" date="2018-11" db="EMBL/GenBank/DDBJ databases">
        <authorList>
            <consortium name="Pathogen Informatics"/>
        </authorList>
    </citation>
    <scope>NUCLEOTIDE SEQUENCE</scope>
</reference>
<dbReference type="EMBL" id="CAAALY010099664">
    <property type="protein sequence ID" value="VEL29020.1"/>
    <property type="molecule type" value="Genomic_DNA"/>
</dbReference>
<keyword evidence="6" id="KW-1185">Reference proteome</keyword>
<comment type="similarity">
    <text evidence="1">Belongs to the glycosyltransferase 25 family.</text>
</comment>
<proteinExistence type="inferred from homology"/>
<comment type="caution">
    <text evidence="5">The sequence shown here is derived from an EMBL/GenBank/DDBJ whole genome shotgun (WGS) entry which is preliminary data.</text>
</comment>
<evidence type="ECO:0000256" key="3">
    <source>
        <dbReference type="ARBA" id="ARBA00022679"/>
    </source>
</evidence>
<dbReference type="PANTHER" id="PTHR10730">
    <property type="entry name" value="PROCOLLAGEN-LYSINE,2-OXOGLUTARATE 5-DIOXYGENASE/GLYCOSYLTRANSFERASE 25 FAMILY MEMBER"/>
    <property type="match status" value="1"/>
</dbReference>
<organism evidence="5 6">
    <name type="scientific">Protopolystoma xenopodis</name>
    <dbReference type="NCBI Taxonomy" id="117903"/>
    <lineage>
        <taxon>Eukaryota</taxon>
        <taxon>Metazoa</taxon>
        <taxon>Spiralia</taxon>
        <taxon>Lophotrochozoa</taxon>
        <taxon>Platyhelminthes</taxon>
        <taxon>Monogenea</taxon>
        <taxon>Polyopisthocotylea</taxon>
        <taxon>Polystomatidea</taxon>
        <taxon>Polystomatidae</taxon>
        <taxon>Protopolystoma</taxon>
    </lineage>
</organism>
<evidence type="ECO:0000313" key="5">
    <source>
        <dbReference type="EMBL" id="VEL29020.1"/>
    </source>
</evidence>
<dbReference type="InterPro" id="IPR002654">
    <property type="entry name" value="Glyco_trans_25"/>
</dbReference>
<dbReference type="Pfam" id="PF01755">
    <property type="entry name" value="Glyco_transf_25"/>
    <property type="match status" value="1"/>
</dbReference>
<feature type="domain" description="Glycosyl transferase family 25" evidence="4">
    <location>
        <begin position="105"/>
        <end position="297"/>
    </location>
</feature>
<gene>
    <name evidence="5" type="ORF">PXEA_LOCUS22460</name>
</gene>